<feature type="transmembrane region" description="Helical" evidence="1">
    <location>
        <begin position="199"/>
        <end position="219"/>
    </location>
</feature>
<dbReference type="EMBL" id="CP006965">
    <property type="protein sequence ID" value="AHF80801.1"/>
    <property type="molecule type" value="Genomic_DNA"/>
</dbReference>
<accession>W0I3Y6</accession>
<dbReference type="KEGG" id="ths:TES1_1423"/>
<reference evidence="2 3" key="1">
    <citation type="journal article" date="2014" name="Int. J. Syst. Evol. Microbiol.">
        <title>Thermococcus paralvinellae sp. nov. and Thermococcus cleftensis sp. nov. of hyperthermophilic heterotrophs from deep-sea hydrothermal vents.</title>
        <authorList>
            <person name="Hensley S.A."/>
            <person name="Jung J.H."/>
            <person name="Park C.S."/>
            <person name="Holden J.F."/>
        </authorList>
    </citation>
    <scope>NUCLEOTIDE SEQUENCE [LARGE SCALE GENOMIC DNA]</scope>
    <source>
        <strain evidence="2 3">ES1</strain>
    </source>
</reference>
<dbReference type="STRING" id="582419.TES1_1423"/>
<dbReference type="AlphaFoldDB" id="W0I3Y6"/>
<name>W0I3Y6_9EURY</name>
<dbReference type="Proteomes" id="UP000019027">
    <property type="component" value="Chromosome"/>
</dbReference>
<evidence type="ECO:0000256" key="1">
    <source>
        <dbReference type="SAM" id="Phobius"/>
    </source>
</evidence>
<protein>
    <submittedName>
        <fullName evidence="2">Uncharacterized protein</fullName>
    </submittedName>
</protein>
<gene>
    <name evidence="2" type="ORF">TES1_1423</name>
</gene>
<keyword evidence="1" id="KW-0472">Membrane</keyword>
<proteinExistence type="predicted"/>
<dbReference type="RefSeq" id="WP_042681566.1">
    <property type="nucleotide sequence ID" value="NZ_CP006965.1"/>
</dbReference>
<sequence>MYTLIMIPLLITLQAYYLEYEITPSISSEDLVEWVHNQSSDHSWAYHVYQLPSFRYEIGYWIWKDNTSKFSVSLYGDTSKCDVSRVNVFFPNLKMQAHKTYNIRIEINMSRLSLYVNGMLYNGTAYMQIWYANGTFDGWEPFNNGGELPGNFLLRPGTHGIFWNITGWDSEHLGSHPFNDFVIIQPSWQHSDAPMRAPIPNGAIALSLIIIITAITLMGDKK</sequence>
<keyword evidence="1" id="KW-0812">Transmembrane</keyword>
<evidence type="ECO:0000313" key="3">
    <source>
        <dbReference type="Proteomes" id="UP000019027"/>
    </source>
</evidence>
<keyword evidence="1" id="KW-1133">Transmembrane helix</keyword>
<organism evidence="2 3">
    <name type="scientific">Thermococcus paralvinellae</name>
    <dbReference type="NCBI Taxonomy" id="582419"/>
    <lineage>
        <taxon>Archaea</taxon>
        <taxon>Methanobacteriati</taxon>
        <taxon>Methanobacteriota</taxon>
        <taxon>Thermococci</taxon>
        <taxon>Thermococcales</taxon>
        <taxon>Thermococcaceae</taxon>
        <taxon>Thermococcus</taxon>
    </lineage>
</organism>
<evidence type="ECO:0000313" key="2">
    <source>
        <dbReference type="EMBL" id="AHF80801.1"/>
    </source>
</evidence>
<keyword evidence="3" id="KW-1185">Reference proteome</keyword>
<dbReference type="HOGENOM" id="CLU_1243089_0_0_2"/>
<dbReference type="GeneID" id="24907071"/>
<dbReference type="OrthoDB" id="378912at2157"/>